<gene>
    <name evidence="3" type="ORF">BVC80_9029g2</name>
</gene>
<dbReference type="PANTHER" id="PTHR33179">
    <property type="entry name" value="VQ MOTIF-CONTAINING PROTEIN"/>
    <property type="match status" value="1"/>
</dbReference>
<dbReference type="InterPro" id="IPR039609">
    <property type="entry name" value="VQ_15/22"/>
</dbReference>
<feature type="compositionally biased region" description="Low complexity" evidence="1">
    <location>
        <begin position="1"/>
        <end position="14"/>
    </location>
</feature>
<feature type="compositionally biased region" description="Low complexity" evidence="1">
    <location>
        <begin position="31"/>
        <end position="50"/>
    </location>
</feature>
<feature type="region of interest" description="Disordered" evidence="1">
    <location>
        <begin position="439"/>
        <end position="470"/>
    </location>
</feature>
<feature type="compositionally biased region" description="Polar residues" evidence="1">
    <location>
        <begin position="133"/>
        <end position="143"/>
    </location>
</feature>
<feature type="region of interest" description="Disordered" evidence="1">
    <location>
        <begin position="107"/>
        <end position="179"/>
    </location>
</feature>
<dbReference type="PANTHER" id="PTHR33179:SF4">
    <property type="entry name" value="VQ MOTIF-CONTAINING PROTEIN"/>
    <property type="match status" value="1"/>
</dbReference>
<reference evidence="3 4" key="1">
    <citation type="journal article" date="2017" name="Mol. Plant">
        <title>The Genome of Medicinal Plant Macleaya cordata Provides New Insights into Benzylisoquinoline Alkaloids Metabolism.</title>
        <authorList>
            <person name="Liu X."/>
            <person name="Liu Y."/>
            <person name="Huang P."/>
            <person name="Ma Y."/>
            <person name="Qing Z."/>
            <person name="Tang Q."/>
            <person name="Cao H."/>
            <person name="Cheng P."/>
            <person name="Zheng Y."/>
            <person name="Yuan Z."/>
            <person name="Zhou Y."/>
            <person name="Liu J."/>
            <person name="Tang Z."/>
            <person name="Zhuo Y."/>
            <person name="Zhang Y."/>
            <person name="Yu L."/>
            <person name="Huang J."/>
            <person name="Yang P."/>
            <person name="Peng Q."/>
            <person name="Zhang J."/>
            <person name="Jiang W."/>
            <person name="Zhang Z."/>
            <person name="Lin K."/>
            <person name="Ro D.K."/>
            <person name="Chen X."/>
            <person name="Xiong X."/>
            <person name="Shang Y."/>
            <person name="Huang S."/>
            <person name="Zeng J."/>
        </authorList>
    </citation>
    <scope>NUCLEOTIDE SEQUENCE [LARGE SCALE GENOMIC DNA]</scope>
    <source>
        <strain evidence="4">cv. BLH2017</strain>
        <tissue evidence="3">Root</tissue>
    </source>
</reference>
<feature type="region of interest" description="Disordered" evidence="1">
    <location>
        <begin position="390"/>
        <end position="423"/>
    </location>
</feature>
<organism evidence="3 4">
    <name type="scientific">Macleaya cordata</name>
    <name type="common">Five-seeded plume-poppy</name>
    <name type="synonym">Bocconia cordata</name>
    <dbReference type="NCBI Taxonomy" id="56857"/>
    <lineage>
        <taxon>Eukaryota</taxon>
        <taxon>Viridiplantae</taxon>
        <taxon>Streptophyta</taxon>
        <taxon>Embryophyta</taxon>
        <taxon>Tracheophyta</taxon>
        <taxon>Spermatophyta</taxon>
        <taxon>Magnoliopsida</taxon>
        <taxon>Ranunculales</taxon>
        <taxon>Papaveraceae</taxon>
        <taxon>Papaveroideae</taxon>
        <taxon>Macleaya</taxon>
    </lineage>
</organism>
<feature type="compositionally biased region" description="Basic residues" evidence="1">
    <location>
        <begin position="164"/>
        <end position="173"/>
    </location>
</feature>
<name>A0A200QUN3_MACCD</name>
<proteinExistence type="predicted"/>
<feature type="compositionally biased region" description="Low complexity" evidence="1">
    <location>
        <begin position="110"/>
        <end position="130"/>
    </location>
</feature>
<dbReference type="OrthoDB" id="780193at2759"/>
<evidence type="ECO:0000256" key="1">
    <source>
        <dbReference type="SAM" id="MobiDB-lite"/>
    </source>
</evidence>
<sequence length="470" mass="50369">MDSGNSGSMQSSSGGDEESYDSRAESISAFLTSSSLVGGSISTTTTTTTHQPPPPHLHHHHSSSSFLFDSLSNYMDPFSRPTPPLPNPSSLLNLDMVLPGSSLRSEPNFSPHLIPSPSSSSQPIMSGHPSHSGRVTLQTQSASIPLPTDQQQQPNQQQQQPGRNPKKRSRASRRAPTTVLTTDTSNFRAMVQEFTGIPAPPFSASTFPRTRLDLFNTSSTVRSGSHLLDHPSPPSYLLRPFAQKLNPPPFLSSSSFSSSSSSIIDHVIASSSTTTNPNPNHTTTNNNNNTTTGLSTSTSNNYQLLTDQLGFPKQSSHNQNLLNMQNPSLIPYHSLLQSSSSSTPPKYPPLSITSVDSRLKMGVLEEFTMNNDNNVRNHLGGSGGLPNLVTSDNPSSNLGIGGSSNDGDQDLLRSFNGNYSNSSQQRVINNNGCKLNYSGSSSDFNAEKGTENNVSSRGEGMVDSWICSSD</sequence>
<keyword evidence="4" id="KW-1185">Reference proteome</keyword>
<dbReference type="Pfam" id="PF05678">
    <property type="entry name" value="VQ"/>
    <property type="match status" value="1"/>
</dbReference>
<evidence type="ECO:0000259" key="2">
    <source>
        <dbReference type="Pfam" id="PF05678"/>
    </source>
</evidence>
<feature type="compositionally biased region" description="Low complexity" evidence="1">
    <location>
        <begin position="150"/>
        <end position="161"/>
    </location>
</feature>
<dbReference type="InterPro" id="IPR008889">
    <property type="entry name" value="VQ"/>
</dbReference>
<protein>
    <submittedName>
        <fullName evidence="3">VQ</fullName>
    </submittedName>
</protein>
<dbReference type="Proteomes" id="UP000195402">
    <property type="component" value="Unassembled WGS sequence"/>
</dbReference>
<comment type="caution">
    <text evidence="3">The sequence shown here is derived from an EMBL/GenBank/DDBJ whole genome shotgun (WGS) entry which is preliminary data.</text>
</comment>
<dbReference type="EMBL" id="MVGT01001060">
    <property type="protein sequence ID" value="OVA14181.1"/>
    <property type="molecule type" value="Genomic_DNA"/>
</dbReference>
<evidence type="ECO:0000313" key="4">
    <source>
        <dbReference type="Proteomes" id="UP000195402"/>
    </source>
</evidence>
<feature type="region of interest" description="Disordered" evidence="1">
    <location>
        <begin position="270"/>
        <end position="295"/>
    </location>
</feature>
<dbReference type="OMA" id="PNNNAMV"/>
<feature type="domain" description="VQ" evidence="2">
    <location>
        <begin position="174"/>
        <end position="201"/>
    </location>
</feature>
<dbReference type="InParanoid" id="A0A200QUN3"/>
<dbReference type="AlphaFoldDB" id="A0A200QUN3"/>
<dbReference type="FunCoup" id="A0A200QUN3">
    <property type="interactions" value="17"/>
</dbReference>
<dbReference type="STRING" id="56857.A0A200QUN3"/>
<evidence type="ECO:0000313" key="3">
    <source>
        <dbReference type="EMBL" id="OVA14181.1"/>
    </source>
</evidence>
<feature type="region of interest" description="Disordered" evidence="1">
    <location>
        <begin position="1"/>
        <end position="64"/>
    </location>
</feature>
<accession>A0A200QUN3</accession>